<sequence>MENFSASAKQLIDLCEYGPYEQLVSVLQDTLVMKTVLSTEVLQPNPYSNSTEDFLILERMLEAAVRGEQFDHIAALLELGRQYGIAVPYLVTARVVLAAINRPESTLDLFHALERAHSDVWAITLPMGGQVIDGAWISARLFPQARLSLLRHLLARGIDPEQLVGRMVFARHSLLFQMVFWGAPCEMFECLLEHGVVIARSRAQHAAARRGRIDVLEVLLRHGANLDERFGKSALFPDGTALHAAAAAGTMSAVKWLVANGADTTLRNCDGATPGDLLPVDCNDDIAQLLHCRK</sequence>
<dbReference type="Pfam" id="PF12796">
    <property type="entry name" value="Ank_2"/>
    <property type="match status" value="1"/>
</dbReference>
<dbReference type="AlphaFoldDB" id="A0A9P4UHE4"/>
<reference evidence="4" key="1">
    <citation type="journal article" date="2020" name="Stud. Mycol.">
        <title>101 Dothideomycetes genomes: a test case for predicting lifestyles and emergence of pathogens.</title>
        <authorList>
            <person name="Haridas S."/>
            <person name="Albert R."/>
            <person name="Binder M."/>
            <person name="Bloem J."/>
            <person name="Labutti K."/>
            <person name="Salamov A."/>
            <person name="Andreopoulos B."/>
            <person name="Baker S."/>
            <person name="Barry K."/>
            <person name="Bills G."/>
            <person name="Bluhm B."/>
            <person name="Cannon C."/>
            <person name="Castanera R."/>
            <person name="Culley D."/>
            <person name="Daum C."/>
            <person name="Ezra D."/>
            <person name="Gonzalez J."/>
            <person name="Henrissat B."/>
            <person name="Kuo A."/>
            <person name="Liang C."/>
            <person name="Lipzen A."/>
            <person name="Lutzoni F."/>
            <person name="Magnuson J."/>
            <person name="Mondo S."/>
            <person name="Nolan M."/>
            <person name="Ohm R."/>
            <person name="Pangilinan J."/>
            <person name="Park H.-J."/>
            <person name="Ramirez L."/>
            <person name="Alfaro M."/>
            <person name="Sun H."/>
            <person name="Tritt A."/>
            <person name="Yoshinaga Y."/>
            <person name="Zwiers L.-H."/>
            <person name="Turgeon B."/>
            <person name="Goodwin S."/>
            <person name="Spatafora J."/>
            <person name="Crous P."/>
            <person name="Grigoriev I."/>
        </authorList>
    </citation>
    <scope>NUCLEOTIDE SEQUENCE</scope>
    <source>
        <strain evidence="4">CBS 690.94</strain>
    </source>
</reference>
<evidence type="ECO:0000256" key="2">
    <source>
        <dbReference type="ARBA" id="ARBA00023043"/>
    </source>
</evidence>
<dbReference type="PROSITE" id="PS50297">
    <property type="entry name" value="ANK_REP_REGION"/>
    <property type="match status" value="2"/>
</dbReference>
<dbReference type="OrthoDB" id="5369447at2759"/>
<evidence type="ECO:0000256" key="3">
    <source>
        <dbReference type="PROSITE-ProRule" id="PRU00023"/>
    </source>
</evidence>
<dbReference type="Gene3D" id="1.25.40.20">
    <property type="entry name" value="Ankyrin repeat-containing domain"/>
    <property type="match status" value="1"/>
</dbReference>
<keyword evidence="1" id="KW-0677">Repeat</keyword>
<dbReference type="Proteomes" id="UP000799764">
    <property type="component" value="Unassembled WGS sequence"/>
</dbReference>
<dbReference type="PANTHER" id="PTHR24173:SF74">
    <property type="entry name" value="ANKYRIN REPEAT DOMAIN-CONTAINING PROTEIN 16"/>
    <property type="match status" value="1"/>
</dbReference>
<dbReference type="PROSITE" id="PS50088">
    <property type="entry name" value="ANK_REPEAT"/>
    <property type="match status" value="2"/>
</dbReference>
<dbReference type="InterPro" id="IPR002110">
    <property type="entry name" value="Ankyrin_rpt"/>
</dbReference>
<evidence type="ECO:0000313" key="5">
    <source>
        <dbReference type="Proteomes" id="UP000799764"/>
    </source>
</evidence>
<gene>
    <name evidence="4" type="ORF">P171DRAFT_428210</name>
</gene>
<keyword evidence="2 3" id="KW-0040">ANK repeat</keyword>
<dbReference type="EMBL" id="MU001494">
    <property type="protein sequence ID" value="KAF2450125.1"/>
    <property type="molecule type" value="Genomic_DNA"/>
</dbReference>
<feature type="repeat" description="ANK" evidence="3">
    <location>
        <begin position="237"/>
        <end position="269"/>
    </location>
</feature>
<accession>A0A9P4UHE4</accession>
<dbReference type="PANTHER" id="PTHR24173">
    <property type="entry name" value="ANKYRIN REPEAT CONTAINING"/>
    <property type="match status" value="1"/>
</dbReference>
<proteinExistence type="predicted"/>
<dbReference type="SMART" id="SM00248">
    <property type="entry name" value="ANK"/>
    <property type="match status" value="2"/>
</dbReference>
<protein>
    <submittedName>
        <fullName evidence="4">Ankyrin</fullName>
    </submittedName>
</protein>
<evidence type="ECO:0000256" key="1">
    <source>
        <dbReference type="ARBA" id="ARBA00022737"/>
    </source>
</evidence>
<comment type="caution">
    <text evidence="4">The sequence shown here is derived from an EMBL/GenBank/DDBJ whole genome shotgun (WGS) entry which is preliminary data.</text>
</comment>
<keyword evidence="5" id="KW-1185">Reference proteome</keyword>
<feature type="repeat" description="ANK" evidence="3">
    <location>
        <begin position="199"/>
        <end position="231"/>
    </location>
</feature>
<evidence type="ECO:0000313" key="4">
    <source>
        <dbReference type="EMBL" id="KAF2450125.1"/>
    </source>
</evidence>
<dbReference type="InterPro" id="IPR036770">
    <property type="entry name" value="Ankyrin_rpt-contain_sf"/>
</dbReference>
<name>A0A9P4UHE4_9PLEO</name>
<dbReference type="SUPFAM" id="SSF48403">
    <property type="entry name" value="Ankyrin repeat"/>
    <property type="match status" value="1"/>
</dbReference>
<organism evidence="4 5">
    <name type="scientific">Karstenula rhodostoma CBS 690.94</name>
    <dbReference type="NCBI Taxonomy" id="1392251"/>
    <lineage>
        <taxon>Eukaryota</taxon>
        <taxon>Fungi</taxon>
        <taxon>Dikarya</taxon>
        <taxon>Ascomycota</taxon>
        <taxon>Pezizomycotina</taxon>
        <taxon>Dothideomycetes</taxon>
        <taxon>Pleosporomycetidae</taxon>
        <taxon>Pleosporales</taxon>
        <taxon>Massarineae</taxon>
        <taxon>Didymosphaeriaceae</taxon>
        <taxon>Karstenula</taxon>
    </lineage>
</organism>